<dbReference type="Proteomes" id="UP001335183">
    <property type="component" value="Chromosome"/>
</dbReference>
<evidence type="ECO:0000313" key="2">
    <source>
        <dbReference type="EMBL" id="WWA47057.1"/>
    </source>
</evidence>
<keyword evidence="3" id="KW-1185">Reference proteome</keyword>
<reference evidence="2 3" key="1">
    <citation type="submission" date="2024-02" db="EMBL/GenBank/DDBJ databases">
        <title>The whole genome sequence of five bacterial samples isolated from Abu Dhabi Sabkha-shore region.</title>
        <authorList>
            <person name="Sudalaimuthuasari N."/>
            <person name="Sarfraz B."/>
            <person name="Tuyisabe J.D."/>
            <person name="Mugisha Ntwali L.D.M."/>
            <person name="Ali A.I.A.A."/>
            <person name="Almansoori S.Z.A."/>
            <person name="Alajami H.S.A."/>
            <person name="Almeqbaali A.A.S."/>
            <person name="Kundu B."/>
            <person name="Saeed E.E."/>
            <person name="Sukumarinath V."/>
            <person name="Mishra A.K."/>
            <person name="Hazzouri K.M."/>
            <person name="Almaskari R."/>
            <person name="Sharma A.K."/>
            <person name="Amiri K.M.A."/>
        </authorList>
    </citation>
    <scope>NUCLEOTIDE SEQUENCE [LARGE SCALE GENOMIC DNA]</scope>
    <source>
        <strain evidence="3">kcgeb_sd</strain>
    </source>
</reference>
<evidence type="ECO:0000256" key="1">
    <source>
        <dbReference type="SAM" id="MobiDB-lite"/>
    </source>
</evidence>
<proteinExistence type="predicted"/>
<sequence>MLTGLSGPTVTLSRGDPHEPATDAEAIRLIDAGFAKAEDPKEEKAARAKIAAAEKEAAEKEAAEKEAAEKIEQGEAEQPGNGKSNRKTANAKQA</sequence>
<name>A0ABZ2D5J8_9SPHN</name>
<organism evidence="2 3">
    <name type="scientific">Pelagerythrobacter marensis</name>
    <dbReference type="NCBI Taxonomy" id="543877"/>
    <lineage>
        <taxon>Bacteria</taxon>
        <taxon>Pseudomonadati</taxon>
        <taxon>Pseudomonadota</taxon>
        <taxon>Alphaproteobacteria</taxon>
        <taxon>Sphingomonadales</taxon>
        <taxon>Erythrobacteraceae</taxon>
        <taxon>Pelagerythrobacter</taxon>
    </lineage>
</organism>
<feature type="compositionally biased region" description="Polar residues" evidence="1">
    <location>
        <begin position="81"/>
        <end position="94"/>
    </location>
</feature>
<dbReference type="RefSeq" id="WP_338445948.1">
    <property type="nucleotide sequence ID" value="NZ_CP144918.1"/>
</dbReference>
<feature type="region of interest" description="Disordered" evidence="1">
    <location>
        <begin position="34"/>
        <end position="94"/>
    </location>
</feature>
<accession>A0ABZ2D5J8</accession>
<feature type="compositionally biased region" description="Polar residues" evidence="1">
    <location>
        <begin position="1"/>
        <end position="12"/>
    </location>
</feature>
<protein>
    <submittedName>
        <fullName evidence="2">Uncharacterized protein</fullName>
    </submittedName>
</protein>
<gene>
    <name evidence="2" type="ORF">V5F89_12435</name>
</gene>
<evidence type="ECO:0000313" key="3">
    <source>
        <dbReference type="Proteomes" id="UP001335183"/>
    </source>
</evidence>
<dbReference type="EMBL" id="CP144918">
    <property type="protein sequence ID" value="WWA47057.1"/>
    <property type="molecule type" value="Genomic_DNA"/>
</dbReference>
<feature type="compositionally biased region" description="Basic and acidic residues" evidence="1">
    <location>
        <begin position="36"/>
        <end position="73"/>
    </location>
</feature>
<feature type="region of interest" description="Disordered" evidence="1">
    <location>
        <begin position="1"/>
        <end position="22"/>
    </location>
</feature>